<evidence type="ECO:0000256" key="2">
    <source>
        <dbReference type="RuleBase" id="RU003707"/>
    </source>
</evidence>
<dbReference type="PANTHER" id="PTHR43802">
    <property type="entry name" value="ENOYL-COA HYDRATASE"/>
    <property type="match status" value="1"/>
</dbReference>
<gene>
    <name evidence="3" type="ORF">H0B56_07690</name>
</gene>
<accession>A0A838A9K1</accession>
<dbReference type="NCBIfam" id="NF006128">
    <property type="entry name" value="PRK08272.1"/>
    <property type="match status" value="1"/>
</dbReference>
<proteinExistence type="inferred from homology"/>
<dbReference type="PROSITE" id="PS00166">
    <property type="entry name" value="ENOYL_COA_HYDRATASE"/>
    <property type="match status" value="1"/>
</dbReference>
<evidence type="ECO:0000313" key="3">
    <source>
        <dbReference type="EMBL" id="MBA0125421.1"/>
    </source>
</evidence>
<dbReference type="EMBL" id="JACCKD010000002">
    <property type="protein sequence ID" value="MBA0125421.1"/>
    <property type="molecule type" value="Genomic_DNA"/>
</dbReference>
<dbReference type="Pfam" id="PF00378">
    <property type="entry name" value="ECH_1"/>
    <property type="match status" value="1"/>
</dbReference>
<dbReference type="AlphaFoldDB" id="A0A838A9K1"/>
<comment type="caution">
    <text evidence="3">The sequence shown here is derived from an EMBL/GenBank/DDBJ whole genome shotgun (WGS) entry which is preliminary data.</text>
</comment>
<protein>
    <submittedName>
        <fullName evidence="3">Crotonase/enoyl-CoA hydratase family protein</fullName>
    </submittedName>
</protein>
<comment type="similarity">
    <text evidence="1 2">Belongs to the enoyl-CoA hydratase/isomerase family.</text>
</comment>
<dbReference type="CDD" id="cd06558">
    <property type="entry name" value="crotonase-like"/>
    <property type="match status" value="1"/>
</dbReference>
<dbReference type="InterPro" id="IPR029045">
    <property type="entry name" value="ClpP/crotonase-like_dom_sf"/>
</dbReference>
<dbReference type="Proteomes" id="UP000582974">
    <property type="component" value="Unassembled WGS sequence"/>
</dbReference>
<dbReference type="Gene3D" id="3.90.226.10">
    <property type="entry name" value="2-enoyl-CoA Hydratase, Chain A, domain 1"/>
    <property type="match status" value="1"/>
</dbReference>
<dbReference type="InterPro" id="IPR001753">
    <property type="entry name" value="Enoyl-CoA_hydra/iso"/>
</dbReference>
<name>A0A838A9K1_9PSEU</name>
<dbReference type="RefSeq" id="WP_180892212.1">
    <property type="nucleotide sequence ID" value="NZ_JACCKD010000002.1"/>
</dbReference>
<evidence type="ECO:0000313" key="4">
    <source>
        <dbReference type="Proteomes" id="UP000582974"/>
    </source>
</evidence>
<dbReference type="GO" id="GO:0003824">
    <property type="term" value="F:catalytic activity"/>
    <property type="evidence" value="ECO:0007669"/>
    <property type="project" value="InterPro"/>
</dbReference>
<organism evidence="3 4">
    <name type="scientific">Haloechinothrix aidingensis</name>
    <dbReference type="NCBI Taxonomy" id="2752311"/>
    <lineage>
        <taxon>Bacteria</taxon>
        <taxon>Bacillati</taxon>
        <taxon>Actinomycetota</taxon>
        <taxon>Actinomycetes</taxon>
        <taxon>Pseudonocardiales</taxon>
        <taxon>Pseudonocardiaceae</taxon>
        <taxon>Haloechinothrix</taxon>
    </lineage>
</organism>
<dbReference type="SUPFAM" id="SSF52096">
    <property type="entry name" value="ClpP/crotonase"/>
    <property type="match status" value="1"/>
</dbReference>
<sequence>MNQALRTETEGGVRSIVLARPEQYNTITPQLRDELAEAIDDADRDPQVRVMLLRADGPAFCAGYGLDWSTTYQASAESAEQNWDSARDFRMMSRFVDVYLKLWYAAKPTVSAVHGWCIAGGTDMVLCSDIIVASESAVFGYPPARVWGTPTTAMWVYRMGFEKAKRYLLTGDEIPAPTAAEIGLIAECVPDARLDEHAFGLAERMARLPGNQLEMLKLLCNQTAENMGFTSSRTLGTFLDGVARHTPEGQAFVDRATEAGFRQAVRERDDPFGDYGSRPR</sequence>
<evidence type="ECO:0000256" key="1">
    <source>
        <dbReference type="ARBA" id="ARBA00005254"/>
    </source>
</evidence>
<dbReference type="PANTHER" id="PTHR43802:SF1">
    <property type="entry name" value="IP11341P-RELATED"/>
    <property type="match status" value="1"/>
</dbReference>
<reference evidence="3 4" key="1">
    <citation type="submission" date="2020-07" db="EMBL/GenBank/DDBJ databases">
        <title>Genome of Haloechinothrix sp.</title>
        <authorList>
            <person name="Tang S.-K."/>
            <person name="Yang L."/>
            <person name="Zhu W.-Y."/>
        </authorList>
    </citation>
    <scope>NUCLEOTIDE SEQUENCE [LARGE SCALE GENOMIC DNA]</scope>
    <source>
        <strain evidence="3 4">YIM 98757</strain>
    </source>
</reference>
<dbReference type="InterPro" id="IPR018376">
    <property type="entry name" value="Enoyl-CoA_hyd/isom_CS"/>
</dbReference>
<keyword evidence="4" id="KW-1185">Reference proteome</keyword>